<name>A0A9D5HXD2_9CRYT</name>
<dbReference type="GO" id="GO:0031593">
    <property type="term" value="F:polyubiquitin modification-dependent protein binding"/>
    <property type="evidence" value="ECO:0007669"/>
    <property type="project" value="TreeGrafter"/>
</dbReference>
<evidence type="ECO:0000259" key="3">
    <source>
        <dbReference type="SMART" id="SM00731"/>
    </source>
</evidence>
<comment type="caution">
    <text evidence="4">The sequence shown here is derived from an EMBL/GenBank/DDBJ whole genome shotgun (WGS) entry which is preliminary data.</text>
</comment>
<dbReference type="InterPro" id="IPR055220">
    <property type="entry name" value="SPRTN_ZBD"/>
</dbReference>
<dbReference type="Proteomes" id="UP001067231">
    <property type="component" value="Unassembled WGS sequence"/>
</dbReference>
<dbReference type="AlphaFoldDB" id="A0A9D5HXD2"/>
<feature type="domain" description="SprT-like" evidence="3">
    <location>
        <begin position="1"/>
        <end position="140"/>
    </location>
</feature>
<dbReference type="GO" id="GO:0004222">
    <property type="term" value="F:metalloendopeptidase activity"/>
    <property type="evidence" value="ECO:0007669"/>
    <property type="project" value="InterPro"/>
</dbReference>
<evidence type="ECO:0000256" key="1">
    <source>
        <dbReference type="ARBA" id="ARBA00004123"/>
    </source>
</evidence>
<proteinExistence type="predicted"/>
<dbReference type="PANTHER" id="PTHR21220:SF0">
    <property type="entry name" value="DNA-DEPENDENT METALLOPROTEASE SPRTN"/>
    <property type="match status" value="1"/>
</dbReference>
<keyword evidence="2" id="KW-0539">Nucleus</keyword>
<dbReference type="EMBL" id="JAPCXC010000036">
    <property type="protein sequence ID" value="KAJ1609191.1"/>
    <property type="molecule type" value="Genomic_DNA"/>
</dbReference>
<dbReference type="PANTHER" id="PTHR21220">
    <property type="entry name" value="DNA-DEPENDENT METALLOPROTEASE SPRTN"/>
    <property type="match status" value="1"/>
</dbReference>
<dbReference type="InterPro" id="IPR044245">
    <property type="entry name" value="Spartan"/>
</dbReference>
<organism evidence="4">
    <name type="scientific">Cryptosporidium canis</name>
    <dbReference type="NCBI Taxonomy" id="195482"/>
    <lineage>
        <taxon>Eukaryota</taxon>
        <taxon>Sar</taxon>
        <taxon>Alveolata</taxon>
        <taxon>Apicomplexa</taxon>
        <taxon>Conoidasida</taxon>
        <taxon>Coccidia</taxon>
        <taxon>Eucoccidiorida</taxon>
        <taxon>Eimeriorina</taxon>
        <taxon>Cryptosporidiidae</taxon>
        <taxon>Cryptosporidium</taxon>
    </lineage>
</organism>
<dbReference type="GO" id="GO:0006974">
    <property type="term" value="P:DNA damage response"/>
    <property type="evidence" value="ECO:0007669"/>
    <property type="project" value="InterPro"/>
</dbReference>
<dbReference type="GO" id="GO:0005634">
    <property type="term" value="C:nucleus"/>
    <property type="evidence" value="ECO:0007669"/>
    <property type="project" value="UniProtKB-SubCell"/>
</dbReference>
<comment type="subcellular location">
    <subcellularLocation>
        <location evidence="1">Nucleus</location>
    </subcellularLocation>
</comment>
<protein>
    <submittedName>
        <fullName evidence="4">SprT-like metalloprotease</fullName>
    </submittedName>
</protein>
<accession>A0A9D5HXD2</accession>
<gene>
    <name evidence="4" type="ORF">OJ253_1614</name>
</gene>
<evidence type="ECO:0000313" key="4">
    <source>
        <dbReference type="EMBL" id="KAJ1609191.1"/>
    </source>
</evidence>
<evidence type="ECO:0000256" key="2">
    <source>
        <dbReference type="ARBA" id="ARBA00023242"/>
    </source>
</evidence>
<keyword evidence="4" id="KW-0482">Metalloprotease</keyword>
<reference evidence="4" key="1">
    <citation type="submission" date="2022-10" db="EMBL/GenBank/DDBJ databases">
        <title>Adaptive evolution leads to modifications in subtelomeric GC content in a zoonotic Cryptosporidium species.</title>
        <authorList>
            <person name="Li J."/>
            <person name="Feng Y."/>
            <person name="Xiao L."/>
        </authorList>
    </citation>
    <scope>NUCLEOTIDE SEQUENCE</scope>
    <source>
        <strain evidence="4">33844</strain>
    </source>
</reference>
<sequence>MTLCAGKCTYEIGGRCVVSLSEPLLKYRSVKELKETILHELIHAYLFLTSNNRDRNSHGKEFRFHMDRINKISGLNITIYHNFRDELEYYRRYVWRCNGVCRNNPPYFGYIRRSIKREPGPADSWWNNHERECGGKFIREANIKFQAKGSASIGSGSVGQVQNPSSNKLDVIEIVEISD</sequence>
<keyword evidence="4" id="KW-0378">Hydrolase</keyword>
<dbReference type="InterPro" id="IPR006640">
    <property type="entry name" value="SprT-like_domain"/>
</dbReference>
<dbReference type="OrthoDB" id="5236983at2759"/>
<dbReference type="Pfam" id="PF10263">
    <property type="entry name" value="SprT-like"/>
    <property type="match status" value="1"/>
</dbReference>
<dbReference type="SMART" id="SM00731">
    <property type="entry name" value="SprT"/>
    <property type="match status" value="1"/>
</dbReference>
<dbReference type="Pfam" id="PF22934">
    <property type="entry name" value="SPRTN_ZBD"/>
    <property type="match status" value="1"/>
</dbReference>
<keyword evidence="4" id="KW-0645">Protease</keyword>
<dbReference type="GO" id="GO:0003697">
    <property type="term" value="F:single-stranded DNA binding"/>
    <property type="evidence" value="ECO:0007669"/>
    <property type="project" value="InterPro"/>
</dbReference>